<dbReference type="AlphaFoldDB" id="X1E1L2"/>
<organism evidence="1">
    <name type="scientific">marine sediment metagenome</name>
    <dbReference type="NCBI Taxonomy" id="412755"/>
    <lineage>
        <taxon>unclassified sequences</taxon>
        <taxon>metagenomes</taxon>
        <taxon>ecological metagenomes</taxon>
    </lineage>
</organism>
<protein>
    <submittedName>
        <fullName evidence="1">Uncharacterized protein</fullName>
    </submittedName>
</protein>
<proteinExistence type="predicted"/>
<sequence length="96" mass="11106">MSYFSLINSTNMTEVHDHLNLAQLLESVKELDPEREIQVYHDPQTQLFYINYTDIIPFWIPRGAISVGRCSPNEVVTELSNLISYALKKLTDEPYS</sequence>
<evidence type="ECO:0000313" key="1">
    <source>
        <dbReference type="EMBL" id="GAH02528.1"/>
    </source>
</evidence>
<accession>X1E1L2</accession>
<gene>
    <name evidence="1" type="ORF">S01H4_39834</name>
</gene>
<name>X1E1L2_9ZZZZ</name>
<reference evidence="1" key="1">
    <citation type="journal article" date="2014" name="Front. Microbiol.">
        <title>High frequency of phylogenetically diverse reductive dehalogenase-homologous genes in deep subseafloor sedimentary metagenomes.</title>
        <authorList>
            <person name="Kawai M."/>
            <person name="Futagami T."/>
            <person name="Toyoda A."/>
            <person name="Takaki Y."/>
            <person name="Nishi S."/>
            <person name="Hori S."/>
            <person name="Arai W."/>
            <person name="Tsubouchi T."/>
            <person name="Morono Y."/>
            <person name="Uchiyama I."/>
            <person name="Ito T."/>
            <person name="Fujiyama A."/>
            <person name="Inagaki F."/>
            <person name="Takami H."/>
        </authorList>
    </citation>
    <scope>NUCLEOTIDE SEQUENCE</scope>
    <source>
        <strain evidence="1">Expedition CK06-06</strain>
    </source>
</reference>
<comment type="caution">
    <text evidence="1">The sequence shown here is derived from an EMBL/GenBank/DDBJ whole genome shotgun (WGS) entry which is preliminary data.</text>
</comment>
<dbReference type="EMBL" id="BART01021626">
    <property type="protein sequence ID" value="GAH02528.1"/>
    <property type="molecule type" value="Genomic_DNA"/>
</dbReference>